<dbReference type="PANTHER" id="PTHR34979:SF1">
    <property type="entry name" value="INNER MEMBRANE PROTEIN YGAZ"/>
    <property type="match status" value="1"/>
</dbReference>
<keyword evidence="7 8" id="KW-0472">Membrane</keyword>
<feature type="transmembrane region" description="Helical" evidence="8">
    <location>
        <begin position="162"/>
        <end position="183"/>
    </location>
</feature>
<dbReference type="Proteomes" id="UP000308917">
    <property type="component" value="Unassembled WGS sequence"/>
</dbReference>
<keyword evidence="5 8" id="KW-0812">Transmembrane</keyword>
<feature type="transmembrane region" description="Helical" evidence="8">
    <location>
        <begin position="213"/>
        <end position="229"/>
    </location>
</feature>
<dbReference type="GO" id="GO:0005886">
    <property type="term" value="C:plasma membrane"/>
    <property type="evidence" value="ECO:0007669"/>
    <property type="project" value="UniProtKB-SubCell"/>
</dbReference>
<dbReference type="OrthoDB" id="3177005at2"/>
<name>A0A4S8FA08_9BURK</name>
<organism evidence="9 10">
    <name type="scientific">Lampropedia puyangensis</name>
    <dbReference type="NCBI Taxonomy" id="1330072"/>
    <lineage>
        <taxon>Bacteria</taxon>
        <taxon>Pseudomonadati</taxon>
        <taxon>Pseudomonadota</taxon>
        <taxon>Betaproteobacteria</taxon>
        <taxon>Burkholderiales</taxon>
        <taxon>Comamonadaceae</taxon>
        <taxon>Lampropedia</taxon>
    </lineage>
</organism>
<comment type="subcellular location">
    <subcellularLocation>
        <location evidence="1">Cell membrane</location>
        <topology evidence="1">Multi-pass membrane protein</topology>
    </subcellularLocation>
</comment>
<evidence type="ECO:0000313" key="9">
    <source>
        <dbReference type="EMBL" id="THU04097.1"/>
    </source>
</evidence>
<keyword evidence="10" id="KW-1185">Reference proteome</keyword>
<protein>
    <submittedName>
        <fullName evidence="9">Branched-chain amino acid ABC transporter permease</fullName>
    </submittedName>
</protein>
<dbReference type="AlphaFoldDB" id="A0A4S8FA08"/>
<gene>
    <name evidence="9" type="ORF">E9531_05065</name>
</gene>
<accession>A0A4S8FA08</accession>
<evidence type="ECO:0000256" key="2">
    <source>
        <dbReference type="ARBA" id="ARBA00010735"/>
    </source>
</evidence>
<keyword evidence="6 8" id="KW-1133">Transmembrane helix</keyword>
<comment type="similarity">
    <text evidence="2">Belongs to the AzlC family.</text>
</comment>
<reference evidence="9 10" key="1">
    <citation type="journal article" date="2015" name="Antonie Van Leeuwenhoek">
        <title>Lampropedia puyangensis sp. nov., isolated from symptomatic bark of Populus ? euramericana canker and emended description of Lampropedia hyalina (Ehrenberg 1832) Lee et al. 2004.</title>
        <authorList>
            <person name="Li Y."/>
            <person name="Wang T."/>
            <person name="Piao C.G."/>
            <person name="Wang L.F."/>
            <person name="Tian G.Z."/>
            <person name="Zhu T.H."/>
            <person name="Guo M.W."/>
        </authorList>
    </citation>
    <scope>NUCLEOTIDE SEQUENCE [LARGE SCALE GENOMIC DNA]</scope>
    <source>
        <strain evidence="9 10">2-bin</strain>
    </source>
</reference>
<dbReference type="PANTHER" id="PTHR34979">
    <property type="entry name" value="INNER MEMBRANE PROTEIN YGAZ"/>
    <property type="match status" value="1"/>
</dbReference>
<proteinExistence type="inferred from homology"/>
<dbReference type="InterPro" id="IPR011606">
    <property type="entry name" value="Brnchd-chn_aa_trnsp_permease"/>
</dbReference>
<dbReference type="RefSeq" id="WP_136572662.1">
    <property type="nucleotide sequence ID" value="NZ_STFG01000003.1"/>
</dbReference>
<evidence type="ECO:0000256" key="5">
    <source>
        <dbReference type="ARBA" id="ARBA00022692"/>
    </source>
</evidence>
<feature type="transmembrane region" description="Helical" evidence="8">
    <location>
        <begin position="133"/>
        <end position="156"/>
    </location>
</feature>
<evidence type="ECO:0000256" key="3">
    <source>
        <dbReference type="ARBA" id="ARBA00022448"/>
    </source>
</evidence>
<dbReference type="EMBL" id="STFG01000003">
    <property type="protein sequence ID" value="THU04097.1"/>
    <property type="molecule type" value="Genomic_DNA"/>
</dbReference>
<sequence length="243" mass="25876">MKAFLRGLCASLPIAAGYFPVALSFGISAIEAGLPAIVAFAISLLVYAGASQFLLISLLTSGAGMAASIPTVWLMNARHLFYGPSLARSWPDSPAHAKSDIPTAALAFGLTDEVFATAQSKISAIAAGDRTQWYFGLACGAYLAWLAGTATGIFLVGDLHSWPLWLRESLRFVLPALFFTLLLESQPKQWHAAIGVAAICALVLLMWLPSYHALLIAMVAGAAAHALWLQQRQTKCNACEDLL</sequence>
<keyword evidence="4" id="KW-1003">Cell membrane</keyword>
<evidence type="ECO:0000256" key="1">
    <source>
        <dbReference type="ARBA" id="ARBA00004651"/>
    </source>
</evidence>
<evidence type="ECO:0000256" key="7">
    <source>
        <dbReference type="ARBA" id="ARBA00023136"/>
    </source>
</evidence>
<feature type="transmembrane region" description="Helical" evidence="8">
    <location>
        <begin position="190"/>
        <end position="207"/>
    </location>
</feature>
<evidence type="ECO:0000256" key="6">
    <source>
        <dbReference type="ARBA" id="ARBA00022989"/>
    </source>
</evidence>
<evidence type="ECO:0000256" key="8">
    <source>
        <dbReference type="SAM" id="Phobius"/>
    </source>
</evidence>
<feature type="transmembrane region" description="Helical" evidence="8">
    <location>
        <begin position="34"/>
        <end position="59"/>
    </location>
</feature>
<dbReference type="GO" id="GO:1903785">
    <property type="term" value="P:L-valine transmembrane transport"/>
    <property type="evidence" value="ECO:0007669"/>
    <property type="project" value="TreeGrafter"/>
</dbReference>
<evidence type="ECO:0000256" key="4">
    <source>
        <dbReference type="ARBA" id="ARBA00022475"/>
    </source>
</evidence>
<keyword evidence="3" id="KW-0813">Transport</keyword>
<evidence type="ECO:0000313" key="10">
    <source>
        <dbReference type="Proteomes" id="UP000308917"/>
    </source>
</evidence>
<dbReference type="Pfam" id="PF03591">
    <property type="entry name" value="AzlC"/>
    <property type="match status" value="1"/>
</dbReference>
<comment type="caution">
    <text evidence="9">The sequence shown here is derived from an EMBL/GenBank/DDBJ whole genome shotgun (WGS) entry which is preliminary data.</text>
</comment>